<organism evidence="2 3">
    <name type="scientific">Haloferax mediterranei (strain ATCC 33500 / DSM 1411 / JCM 8866 / NBRC 14739 / NCIMB 2177 / R-4)</name>
    <name type="common">Halobacterium mediterranei</name>
    <dbReference type="NCBI Taxonomy" id="523841"/>
    <lineage>
        <taxon>Archaea</taxon>
        <taxon>Methanobacteriati</taxon>
        <taxon>Methanobacteriota</taxon>
        <taxon>Stenosarchaea group</taxon>
        <taxon>Halobacteria</taxon>
        <taxon>Halobacteriales</taxon>
        <taxon>Haloferacaceae</taxon>
        <taxon>Haloferax</taxon>
    </lineage>
</organism>
<proteinExistence type="predicted"/>
<sequence>MTSTSERSSLDSPGGRSTPALPVCDAVPSSVVGEHARVDSADDSVCRLFSSRHSTRVGANVTAN</sequence>
<dbReference type="Proteomes" id="UP000299011">
    <property type="component" value="Chromosome"/>
</dbReference>
<dbReference type="OrthoDB" id="379764at2157"/>
<dbReference type="RefSeq" id="WP_081603719.1">
    <property type="nucleotide sequence ID" value="NC_017941.2"/>
</dbReference>
<dbReference type="EMBL" id="CP039139">
    <property type="protein sequence ID" value="QCQ74337.1"/>
    <property type="molecule type" value="Genomic_DNA"/>
</dbReference>
<protein>
    <submittedName>
        <fullName evidence="2">Uncharacterized protein</fullName>
    </submittedName>
</protein>
<evidence type="ECO:0000313" key="2">
    <source>
        <dbReference type="EMBL" id="QCQ74337.1"/>
    </source>
</evidence>
<name>A0A4V1F3B3_HALMT</name>
<dbReference type="AlphaFoldDB" id="A0A4V1F3B3"/>
<feature type="compositionally biased region" description="Polar residues" evidence="1">
    <location>
        <begin position="1"/>
        <end position="11"/>
    </location>
</feature>
<accession>A0A4V1F3B3</accession>
<gene>
    <name evidence="2" type="ORF">E6P09_03235</name>
</gene>
<feature type="region of interest" description="Disordered" evidence="1">
    <location>
        <begin position="1"/>
        <end position="24"/>
    </location>
</feature>
<evidence type="ECO:0000256" key="1">
    <source>
        <dbReference type="SAM" id="MobiDB-lite"/>
    </source>
</evidence>
<evidence type="ECO:0000313" key="3">
    <source>
        <dbReference type="Proteomes" id="UP000299011"/>
    </source>
</evidence>
<dbReference type="GeneID" id="40155398"/>
<reference evidence="2 3" key="1">
    <citation type="submission" date="2019-04" db="EMBL/GenBank/DDBJ databases">
        <title>Methylomes of two halophilic Archaea, Haloarcula marismortui and Haloferax mediterranei.</title>
        <authorList>
            <person name="DasSarma S."/>
            <person name="DasSarma P."/>
            <person name="DasSarma S."/>
            <person name="Fomenkov A."/>
            <person name="Vincze T."/>
            <person name="Anton B.P."/>
            <person name="Roberts R.J."/>
        </authorList>
    </citation>
    <scope>NUCLEOTIDE SEQUENCE [LARGE SCALE GENOMIC DNA]</scope>
    <source>
        <strain evidence="3">ATCC 33500 / DSM 1411 / JCM 8866 / NBRC 14739 / NCIMB 2177 / R-4</strain>
    </source>
</reference>